<evidence type="ECO:0000313" key="5">
    <source>
        <dbReference type="EMBL" id="CAL4073233.1"/>
    </source>
</evidence>
<feature type="region of interest" description="Disordered" evidence="3">
    <location>
        <begin position="1"/>
        <end position="96"/>
    </location>
</feature>
<protein>
    <recommendedName>
        <fullName evidence="1">Craniofacial development protein 1</fullName>
    </recommendedName>
    <alternativeName>
        <fullName evidence="2">Bucentaur</fullName>
    </alternativeName>
</protein>
<feature type="domain" description="BCNT-C" evidence="4">
    <location>
        <begin position="219"/>
        <end position="300"/>
    </location>
</feature>
<dbReference type="EMBL" id="CAXKWB010004303">
    <property type="protein sequence ID" value="CAL4073233.1"/>
    <property type="molecule type" value="Genomic_DNA"/>
</dbReference>
<evidence type="ECO:0000256" key="1">
    <source>
        <dbReference type="ARBA" id="ARBA00019033"/>
    </source>
</evidence>
<feature type="compositionally biased region" description="Acidic residues" evidence="3">
    <location>
        <begin position="1"/>
        <end position="16"/>
    </location>
</feature>
<feature type="region of interest" description="Disordered" evidence="3">
    <location>
        <begin position="186"/>
        <end position="229"/>
    </location>
</feature>
<dbReference type="Proteomes" id="UP001497623">
    <property type="component" value="Unassembled WGS sequence"/>
</dbReference>
<feature type="compositionally biased region" description="Acidic residues" evidence="3">
    <location>
        <begin position="23"/>
        <end position="43"/>
    </location>
</feature>
<feature type="region of interest" description="Disordered" evidence="3">
    <location>
        <begin position="259"/>
        <end position="301"/>
    </location>
</feature>
<comment type="caution">
    <text evidence="5">The sequence shown here is derived from an EMBL/GenBank/DDBJ whole genome shotgun (WGS) entry which is preliminary data.</text>
</comment>
<feature type="compositionally biased region" description="Basic and acidic residues" evidence="3">
    <location>
        <begin position="263"/>
        <end position="272"/>
    </location>
</feature>
<dbReference type="PANTHER" id="PTHR48407">
    <property type="entry name" value="CRANIOFACIAL DEVELOPMENT PROTEIN 1"/>
    <property type="match status" value="1"/>
</dbReference>
<dbReference type="PANTHER" id="PTHR48407:SF1">
    <property type="entry name" value="CRANIOFACIAL DEVELOPMENT PROTEIN 1"/>
    <property type="match status" value="1"/>
</dbReference>
<gene>
    <name evidence="5" type="ORF">MNOR_LOCUS9061</name>
</gene>
<dbReference type="InterPro" id="IPR011421">
    <property type="entry name" value="BCNT-C"/>
</dbReference>
<reference evidence="5 6" key="1">
    <citation type="submission" date="2024-05" db="EMBL/GenBank/DDBJ databases">
        <authorList>
            <person name="Wallberg A."/>
        </authorList>
    </citation>
    <scope>NUCLEOTIDE SEQUENCE [LARGE SCALE GENOMIC DNA]</scope>
</reference>
<name>A0AAV2Q8B3_MEGNR</name>
<proteinExistence type="predicted"/>
<organism evidence="5 6">
    <name type="scientific">Meganyctiphanes norvegica</name>
    <name type="common">Northern krill</name>
    <name type="synonym">Thysanopoda norvegica</name>
    <dbReference type="NCBI Taxonomy" id="48144"/>
    <lineage>
        <taxon>Eukaryota</taxon>
        <taxon>Metazoa</taxon>
        <taxon>Ecdysozoa</taxon>
        <taxon>Arthropoda</taxon>
        <taxon>Crustacea</taxon>
        <taxon>Multicrustacea</taxon>
        <taxon>Malacostraca</taxon>
        <taxon>Eumalacostraca</taxon>
        <taxon>Eucarida</taxon>
        <taxon>Euphausiacea</taxon>
        <taxon>Euphausiidae</taxon>
        <taxon>Meganyctiphanes</taxon>
    </lineage>
</organism>
<feature type="compositionally biased region" description="Basic and acidic residues" evidence="3">
    <location>
        <begin position="186"/>
        <end position="199"/>
    </location>
</feature>
<feature type="compositionally biased region" description="Basic and acidic residues" evidence="3">
    <location>
        <begin position="79"/>
        <end position="96"/>
    </location>
</feature>
<dbReference type="InterPro" id="IPR027124">
    <property type="entry name" value="Swc5/CFDP1/2"/>
</dbReference>
<keyword evidence="6" id="KW-1185">Reference proteome</keyword>
<accession>A0AAV2Q8B3</accession>
<evidence type="ECO:0000313" key="6">
    <source>
        <dbReference type="Proteomes" id="UP001497623"/>
    </source>
</evidence>
<evidence type="ECO:0000256" key="3">
    <source>
        <dbReference type="SAM" id="MobiDB-lite"/>
    </source>
</evidence>
<dbReference type="GO" id="GO:0000812">
    <property type="term" value="C:Swr1 complex"/>
    <property type="evidence" value="ECO:0007669"/>
    <property type="project" value="TreeGrafter"/>
</dbReference>
<evidence type="ECO:0000256" key="2">
    <source>
        <dbReference type="ARBA" id="ARBA00030244"/>
    </source>
</evidence>
<dbReference type="AlphaFoldDB" id="A0AAV2Q8B3"/>
<feature type="compositionally biased region" description="Basic residues" evidence="3">
    <location>
        <begin position="48"/>
        <end position="61"/>
    </location>
</feature>
<feature type="non-terminal residue" evidence="5">
    <location>
        <position position="301"/>
    </location>
</feature>
<sequence>MLQDDEYDSDTSDEDFVPVGAAESDDEPLSGVEDENEESGGEDGDNKKTKKKGSRKKKKNDTKKQNPLLAQLGEEEDKNFELESKPKTEEKEKEKANSLWAVVVAETVEGSVTPAKTTIEPHCTIEVNLSTRFTGQSTGCREIDNTKQFDAFKKDSKKNNSETPISNTVKITQVFEFAGEEVRVEKEVDADSKEAKVAELKSQGVGSDSKCPSDGTGSNKRPAGLSSIMGLLESKKQKLSVLDKTKLDWNSFKSNLGIEEELESHKKSKDGSEQGSKYLKRTHTAQFAADRRGTSGKKSSR</sequence>
<dbReference type="PROSITE" id="PS51279">
    <property type="entry name" value="BCNT_C"/>
    <property type="match status" value="1"/>
</dbReference>
<evidence type="ECO:0000259" key="4">
    <source>
        <dbReference type="PROSITE" id="PS51279"/>
    </source>
</evidence>
<dbReference type="Pfam" id="PF07572">
    <property type="entry name" value="BCNT"/>
    <property type="match status" value="1"/>
</dbReference>